<dbReference type="Pfam" id="PF16732">
    <property type="entry name" value="ComP_DUS"/>
    <property type="match status" value="1"/>
</dbReference>
<organism evidence="1 2">
    <name type="scientific">Paraburkholderia tagetis</name>
    <dbReference type="NCBI Taxonomy" id="2913261"/>
    <lineage>
        <taxon>Bacteria</taxon>
        <taxon>Pseudomonadati</taxon>
        <taxon>Pseudomonadota</taxon>
        <taxon>Betaproteobacteria</taxon>
        <taxon>Burkholderiales</taxon>
        <taxon>Burkholderiaceae</taxon>
        <taxon>Paraburkholderia</taxon>
    </lineage>
</organism>
<keyword evidence="2" id="KW-1185">Reference proteome</keyword>
<dbReference type="Gene3D" id="3.30.700.10">
    <property type="entry name" value="Glycoprotein, Type 4 Pilin"/>
    <property type="match status" value="1"/>
</dbReference>
<dbReference type="EMBL" id="JAKLJA010000003">
    <property type="protein sequence ID" value="MCG5072944.1"/>
    <property type="molecule type" value="Genomic_DNA"/>
</dbReference>
<comment type="caution">
    <text evidence="1">The sequence shown here is derived from an EMBL/GenBank/DDBJ whole genome shotgun (WGS) entry which is preliminary data.</text>
</comment>
<evidence type="ECO:0000313" key="2">
    <source>
        <dbReference type="Proteomes" id="UP001139308"/>
    </source>
</evidence>
<dbReference type="RefSeq" id="WP_238462686.1">
    <property type="nucleotide sequence ID" value="NZ_JAKLJA010000003.1"/>
</dbReference>
<accession>A0A9X1RMN4</accession>
<dbReference type="InterPro" id="IPR031982">
    <property type="entry name" value="PilE-like"/>
</dbReference>
<dbReference type="InterPro" id="IPR012902">
    <property type="entry name" value="N_methyl_site"/>
</dbReference>
<reference evidence="1" key="1">
    <citation type="submission" date="2022-01" db="EMBL/GenBank/DDBJ databases">
        <title>Genome sequence and assembly of Parabukholderia sp. RG36.</title>
        <authorList>
            <person name="Chhetri G."/>
        </authorList>
    </citation>
    <scope>NUCLEOTIDE SEQUENCE</scope>
    <source>
        <strain evidence="1">RG36</strain>
    </source>
</reference>
<dbReference type="GO" id="GO:0043683">
    <property type="term" value="P:type IV pilus assembly"/>
    <property type="evidence" value="ECO:0007669"/>
    <property type="project" value="InterPro"/>
</dbReference>
<gene>
    <name evidence="1" type="ORF">L5014_06125</name>
</gene>
<dbReference type="Pfam" id="PF07963">
    <property type="entry name" value="N_methyl"/>
    <property type="match status" value="1"/>
</dbReference>
<dbReference type="Proteomes" id="UP001139308">
    <property type="component" value="Unassembled WGS sequence"/>
</dbReference>
<dbReference type="SUPFAM" id="SSF54523">
    <property type="entry name" value="Pili subunits"/>
    <property type="match status" value="1"/>
</dbReference>
<dbReference type="NCBIfam" id="TIGR02532">
    <property type="entry name" value="IV_pilin_GFxxxE"/>
    <property type="match status" value="1"/>
</dbReference>
<dbReference type="AlphaFoldDB" id="A0A9X1RMN4"/>
<proteinExistence type="predicted"/>
<evidence type="ECO:0000313" key="1">
    <source>
        <dbReference type="EMBL" id="MCG5072944.1"/>
    </source>
</evidence>
<protein>
    <submittedName>
        <fullName evidence="1">Type IV pilin protein</fullName>
    </submittedName>
</protein>
<dbReference type="InterPro" id="IPR045584">
    <property type="entry name" value="Pilin-like"/>
</dbReference>
<sequence length="150" mass="15680">MQRSERAFTLLELVVALAAVAIVAAFALPGWRNQVARGHRIDAVAALYRAAQFVEAQGPLPALLPAGMDQAPPAGAAVYRLKLLAGDEMNGGYTIVAAPAETGPMRDDPCGAFTLDANGTRSNQAPGAYAAAPVTAPVTVPNPRDCWRDR</sequence>
<name>A0A9X1RMN4_9BURK</name>